<dbReference type="InterPro" id="IPR036805">
    <property type="entry name" value="Tscrpt_elong_fac_GreA/B_N_sf"/>
</dbReference>
<keyword evidence="3 8" id="KW-0805">Transcription regulation</keyword>
<keyword evidence="12" id="KW-0648">Protein biosynthesis</keyword>
<dbReference type="PANTHER" id="PTHR30437:SF4">
    <property type="entry name" value="TRANSCRIPTION ELONGATION FACTOR GREA"/>
    <property type="match status" value="1"/>
</dbReference>
<dbReference type="NCBIfam" id="NF001263">
    <property type="entry name" value="PRK00226.1-4"/>
    <property type="match status" value="1"/>
</dbReference>
<dbReference type="SUPFAM" id="SSF46557">
    <property type="entry name" value="GreA transcript cleavage protein, N-terminal domain"/>
    <property type="match status" value="1"/>
</dbReference>
<dbReference type="InterPro" id="IPR022691">
    <property type="entry name" value="Tscrpt_elong_fac_GreA/B_N"/>
</dbReference>
<dbReference type="GO" id="GO:0003677">
    <property type="term" value="F:DNA binding"/>
    <property type="evidence" value="ECO:0007669"/>
    <property type="project" value="UniProtKB-UniRule"/>
</dbReference>
<dbReference type="GO" id="GO:0003746">
    <property type="term" value="F:translation elongation factor activity"/>
    <property type="evidence" value="ECO:0007669"/>
    <property type="project" value="UniProtKB-KW"/>
</dbReference>
<keyword evidence="13" id="KW-1185">Reference proteome</keyword>
<evidence type="ECO:0000256" key="8">
    <source>
        <dbReference type="HAMAP-Rule" id="MF_00105"/>
    </source>
</evidence>
<dbReference type="SUPFAM" id="SSF54534">
    <property type="entry name" value="FKBP-like"/>
    <property type="match status" value="1"/>
</dbReference>
<dbReference type="InterPro" id="IPR036953">
    <property type="entry name" value="GreA/GreB_C_sf"/>
</dbReference>
<reference evidence="12 13" key="1">
    <citation type="submission" date="2011-01" db="EMBL/GenBank/DDBJ databases">
        <title>Whole genome sequence of Caldisericum exile AZM16c01.</title>
        <authorList>
            <person name="Narita-Yamada S."/>
            <person name="Kawakoshi A."/>
            <person name="Nakamura S."/>
            <person name="Sasagawa M."/>
            <person name="Fukada J."/>
            <person name="Sekine M."/>
            <person name="Kato Y."/>
            <person name="Fukai R."/>
            <person name="Sasaki K."/>
            <person name="Hanamaki A."/>
            <person name="Narita H."/>
            <person name="Konno Y."/>
            <person name="Mori K."/>
            <person name="Yamazaki S."/>
            <person name="Suzuki K."/>
            <person name="Fujita N."/>
        </authorList>
    </citation>
    <scope>NUCLEOTIDE SEQUENCE [LARGE SCALE GENOMIC DNA]</scope>
    <source>
        <strain evidence="13">DSM 21853 / NBRC 104410 / AZM16c01</strain>
    </source>
</reference>
<evidence type="ECO:0000256" key="3">
    <source>
        <dbReference type="ARBA" id="ARBA00023015"/>
    </source>
</evidence>
<dbReference type="GO" id="GO:0006354">
    <property type="term" value="P:DNA-templated transcription elongation"/>
    <property type="evidence" value="ECO:0007669"/>
    <property type="project" value="TreeGrafter"/>
</dbReference>
<accession>A0A7U6GFC9</accession>
<dbReference type="GO" id="GO:0032784">
    <property type="term" value="P:regulation of DNA-templated transcription elongation"/>
    <property type="evidence" value="ECO:0007669"/>
    <property type="project" value="UniProtKB-UniRule"/>
</dbReference>
<name>A0A7U6GFC9_CALEA</name>
<dbReference type="NCBIfam" id="TIGR01462">
    <property type="entry name" value="greA"/>
    <property type="match status" value="1"/>
</dbReference>
<dbReference type="KEGG" id="cex:CSE_12470"/>
<evidence type="ECO:0000256" key="9">
    <source>
        <dbReference type="RuleBase" id="RU000556"/>
    </source>
</evidence>
<proteinExistence type="inferred from homology"/>
<dbReference type="InterPro" id="IPR023459">
    <property type="entry name" value="Tscrpt_elong_fac_GreA/B_fam"/>
</dbReference>
<comment type="function">
    <text evidence="6 8 9">Necessary for efficient RNA polymerase transcription elongation past template-encoded arresting sites. The arresting sites in DNA have the property of trapping a certain fraction of elongating RNA polymerases that pass through, resulting in locked ternary complexes. Cleavage of the nascent transcript by cleavage factors such as GreA or GreB allows the resumption of elongation from the new 3'terminus. GreA releases sequences of 2 to 3 nucleotides.</text>
</comment>
<dbReference type="GO" id="GO:0070063">
    <property type="term" value="F:RNA polymerase binding"/>
    <property type="evidence" value="ECO:0007669"/>
    <property type="project" value="InterPro"/>
</dbReference>
<feature type="domain" description="Transcription elongation factor GreA/GreB N-terminal" evidence="11">
    <location>
        <begin position="9"/>
        <end position="79"/>
    </location>
</feature>
<dbReference type="PROSITE" id="PS00829">
    <property type="entry name" value="GREAB_1"/>
    <property type="match status" value="1"/>
</dbReference>
<keyword evidence="12" id="KW-0251">Elongation factor</keyword>
<dbReference type="FunFam" id="3.10.50.30:FF:000001">
    <property type="entry name" value="Transcription elongation factor GreA"/>
    <property type="match status" value="1"/>
</dbReference>
<protein>
    <recommendedName>
        <fullName evidence="2 8">Transcription elongation factor GreA</fullName>
    </recommendedName>
    <alternativeName>
        <fullName evidence="7 8">Transcript cleavage factor GreA</fullName>
    </alternativeName>
</protein>
<evidence type="ECO:0000256" key="6">
    <source>
        <dbReference type="ARBA" id="ARBA00024916"/>
    </source>
</evidence>
<dbReference type="PROSITE" id="PS00830">
    <property type="entry name" value="GREAB_2"/>
    <property type="match status" value="1"/>
</dbReference>
<evidence type="ECO:0000259" key="10">
    <source>
        <dbReference type="Pfam" id="PF01272"/>
    </source>
</evidence>
<evidence type="ECO:0000313" key="13">
    <source>
        <dbReference type="Proteomes" id="UP000004793"/>
    </source>
</evidence>
<evidence type="ECO:0000313" key="12">
    <source>
        <dbReference type="EMBL" id="BAL81373.1"/>
    </source>
</evidence>
<evidence type="ECO:0000256" key="1">
    <source>
        <dbReference type="ARBA" id="ARBA00008213"/>
    </source>
</evidence>
<dbReference type="InterPro" id="IPR028624">
    <property type="entry name" value="Tscrpt_elong_fac_GreA/B"/>
</dbReference>
<dbReference type="FunFam" id="1.10.287.180:FF:000001">
    <property type="entry name" value="Transcription elongation factor GreA"/>
    <property type="match status" value="1"/>
</dbReference>
<dbReference type="Gene3D" id="1.10.287.180">
    <property type="entry name" value="Transcription elongation factor, GreA/GreB, N-terminal domain"/>
    <property type="match status" value="1"/>
</dbReference>
<dbReference type="EMBL" id="AP012051">
    <property type="protein sequence ID" value="BAL81373.1"/>
    <property type="molecule type" value="Genomic_DNA"/>
</dbReference>
<dbReference type="Gene3D" id="3.10.50.30">
    <property type="entry name" value="Transcription elongation factor, GreA/GreB, C-terminal domain"/>
    <property type="match status" value="1"/>
</dbReference>
<dbReference type="PIRSF" id="PIRSF006092">
    <property type="entry name" value="GreA_GreB"/>
    <property type="match status" value="1"/>
</dbReference>
<dbReference type="AlphaFoldDB" id="A0A7U6GFC9"/>
<organism evidence="12 13">
    <name type="scientific">Caldisericum exile (strain DSM 21853 / NBRC 104410 / AZM16c01)</name>
    <dbReference type="NCBI Taxonomy" id="511051"/>
    <lineage>
        <taxon>Bacteria</taxon>
        <taxon>Pseudomonadati</taxon>
        <taxon>Caldisericota/Cryosericota group</taxon>
        <taxon>Caldisericota</taxon>
        <taxon>Caldisericia</taxon>
        <taxon>Caldisericales</taxon>
        <taxon>Caldisericaceae</taxon>
        <taxon>Caldisericum</taxon>
    </lineage>
</organism>
<gene>
    <name evidence="8 12" type="primary">greA</name>
    <name evidence="12" type="ordered locus">CSE_12470</name>
</gene>
<dbReference type="InterPro" id="IPR006359">
    <property type="entry name" value="Tscrpt_elong_fac_GreA"/>
</dbReference>
<dbReference type="HAMAP" id="MF_00105">
    <property type="entry name" value="GreA_GreB"/>
    <property type="match status" value="1"/>
</dbReference>
<evidence type="ECO:0000256" key="4">
    <source>
        <dbReference type="ARBA" id="ARBA00023125"/>
    </source>
</evidence>
<dbReference type="Proteomes" id="UP000004793">
    <property type="component" value="Chromosome"/>
</dbReference>
<comment type="similarity">
    <text evidence="1 8 9">Belongs to the GreA/GreB family.</text>
</comment>
<keyword evidence="4 8" id="KW-0238">DNA-binding</keyword>
<dbReference type="OrthoDB" id="9808774at2"/>
<dbReference type="PANTHER" id="PTHR30437">
    <property type="entry name" value="TRANSCRIPTION ELONGATION FACTOR GREA"/>
    <property type="match status" value="1"/>
</dbReference>
<feature type="domain" description="Transcription elongation factor GreA/GreB C-terminal" evidence="10">
    <location>
        <begin position="87"/>
        <end position="159"/>
    </location>
</feature>
<evidence type="ECO:0000259" key="11">
    <source>
        <dbReference type="Pfam" id="PF03449"/>
    </source>
</evidence>
<dbReference type="InterPro" id="IPR001437">
    <property type="entry name" value="Tscrpt_elong_fac_GreA/B_C"/>
</dbReference>
<evidence type="ECO:0000256" key="5">
    <source>
        <dbReference type="ARBA" id="ARBA00023163"/>
    </source>
</evidence>
<dbReference type="Pfam" id="PF03449">
    <property type="entry name" value="GreA_GreB_N"/>
    <property type="match status" value="1"/>
</dbReference>
<evidence type="ECO:0000256" key="7">
    <source>
        <dbReference type="ARBA" id="ARBA00030776"/>
    </source>
</evidence>
<dbReference type="NCBIfam" id="NF001261">
    <property type="entry name" value="PRK00226.1-2"/>
    <property type="match status" value="1"/>
</dbReference>
<dbReference type="Pfam" id="PF01272">
    <property type="entry name" value="GreA_GreB"/>
    <property type="match status" value="1"/>
</dbReference>
<dbReference type="InterPro" id="IPR018151">
    <property type="entry name" value="TF_GreA/GreB_CS"/>
</dbReference>
<keyword evidence="5 8" id="KW-0804">Transcription</keyword>
<evidence type="ECO:0000256" key="2">
    <source>
        <dbReference type="ARBA" id="ARBA00013729"/>
    </source>
</evidence>
<sequence>MEEQVEGKIQISRKGYEELKKELEERKTVIRQEISERIKQAITFGDLSENSEYDAAKQEQAFNESRIAELEAILSKAEIIDEDAVDTDKVNIGCKVELKNLSTGKVVSYYIVGPAESDPDDGKISSTSPVGRGLIGHKVNEIVEIQIPKGTVRYKILKIVKGD</sequence>
<dbReference type="RefSeq" id="WP_014453769.1">
    <property type="nucleotide sequence ID" value="NC_017096.1"/>
</dbReference>